<dbReference type="STRING" id="139420.A0A371D349"/>
<dbReference type="EMBL" id="KZ857423">
    <property type="protein sequence ID" value="RDX46953.1"/>
    <property type="molecule type" value="Genomic_DNA"/>
</dbReference>
<name>A0A371D349_9APHY</name>
<gene>
    <name evidence="1" type="ORF">OH76DRAFT_1355261</name>
</gene>
<evidence type="ECO:0000313" key="2">
    <source>
        <dbReference type="Proteomes" id="UP000256964"/>
    </source>
</evidence>
<protein>
    <submittedName>
        <fullName evidence="1">Uncharacterized protein</fullName>
    </submittedName>
</protein>
<proteinExistence type="predicted"/>
<dbReference type="AlphaFoldDB" id="A0A371D349"/>
<accession>A0A371D349</accession>
<evidence type="ECO:0000313" key="1">
    <source>
        <dbReference type="EMBL" id="RDX46953.1"/>
    </source>
</evidence>
<reference evidence="1 2" key="1">
    <citation type="journal article" date="2018" name="Biotechnol. Biofuels">
        <title>Integrative visual omics of the white-rot fungus Polyporus brumalis exposes the biotechnological potential of its oxidative enzymes for delignifying raw plant biomass.</title>
        <authorList>
            <person name="Miyauchi S."/>
            <person name="Rancon A."/>
            <person name="Drula E."/>
            <person name="Hage H."/>
            <person name="Chaduli D."/>
            <person name="Favel A."/>
            <person name="Grisel S."/>
            <person name="Henrissat B."/>
            <person name="Herpoel-Gimbert I."/>
            <person name="Ruiz-Duenas F.J."/>
            <person name="Chevret D."/>
            <person name="Hainaut M."/>
            <person name="Lin J."/>
            <person name="Wang M."/>
            <person name="Pangilinan J."/>
            <person name="Lipzen A."/>
            <person name="Lesage-Meessen L."/>
            <person name="Navarro D."/>
            <person name="Riley R."/>
            <person name="Grigoriev I.V."/>
            <person name="Zhou S."/>
            <person name="Raouche S."/>
            <person name="Rosso M.N."/>
        </authorList>
    </citation>
    <scope>NUCLEOTIDE SEQUENCE [LARGE SCALE GENOMIC DNA]</scope>
    <source>
        <strain evidence="1 2">BRFM 1820</strain>
    </source>
</reference>
<keyword evidence="2" id="KW-1185">Reference proteome</keyword>
<organism evidence="1 2">
    <name type="scientific">Lentinus brumalis</name>
    <dbReference type="NCBI Taxonomy" id="2498619"/>
    <lineage>
        <taxon>Eukaryota</taxon>
        <taxon>Fungi</taxon>
        <taxon>Dikarya</taxon>
        <taxon>Basidiomycota</taxon>
        <taxon>Agaricomycotina</taxon>
        <taxon>Agaricomycetes</taxon>
        <taxon>Polyporales</taxon>
        <taxon>Polyporaceae</taxon>
        <taxon>Lentinus</taxon>
    </lineage>
</organism>
<sequence>MIRPNLDAMIESIYGDIHPEQHAPPPPEYFLNRIILSARNEDVDDINACILERMPGEERTFHSVDSVI</sequence>
<dbReference type="OrthoDB" id="2641892at2759"/>
<dbReference type="Proteomes" id="UP000256964">
    <property type="component" value="Unassembled WGS sequence"/>
</dbReference>
<feature type="non-terminal residue" evidence="1">
    <location>
        <position position="68"/>
    </location>
</feature>